<accession>A0AAW1K3F5</accession>
<evidence type="ECO:0000313" key="2">
    <source>
        <dbReference type="EMBL" id="KAK9712532.1"/>
    </source>
</evidence>
<sequence>MTAMASSSQPVHIDDPKFEEIALAWFNDLERDEEEELVEDLIQDDSTTTELEMSSSDESGKNCDSSENQNANINEEINEVEEHEDDENIKVIQVKTRTQI</sequence>
<keyword evidence="3" id="KW-1185">Reference proteome</keyword>
<feature type="compositionally biased region" description="Polar residues" evidence="1">
    <location>
        <begin position="46"/>
        <end position="66"/>
    </location>
</feature>
<evidence type="ECO:0000256" key="1">
    <source>
        <dbReference type="SAM" id="MobiDB-lite"/>
    </source>
</evidence>
<feature type="compositionally biased region" description="Acidic residues" evidence="1">
    <location>
        <begin position="76"/>
        <end position="85"/>
    </location>
</feature>
<dbReference type="EMBL" id="JASPKY010000262">
    <property type="protein sequence ID" value="KAK9712532.1"/>
    <property type="molecule type" value="Genomic_DNA"/>
</dbReference>
<gene>
    <name evidence="2" type="ORF">QE152_g24869</name>
</gene>
<name>A0AAW1K3F5_POPJA</name>
<organism evidence="2 3">
    <name type="scientific">Popillia japonica</name>
    <name type="common">Japanese beetle</name>
    <dbReference type="NCBI Taxonomy" id="7064"/>
    <lineage>
        <taxon>Eukaryota</taxon>
        <taxon>Metazoa</taxon>
        <taxon>Ecdysozoa</taxon>
        <taxon>Arthropoda</taxon>
        <taxon>Hexapoda</taxon>
        <taxon>Insecta</taxon>
        <taxon>Pterygota</taxon>
        <taxon>Neoptera</taxon>
        <taxon>Endopterygota</taxon>
        <taxon>Coleoptera</taxon>
        <taxon>Polyphaga</taxon>
        <taxon>Scarabaeiformia</taxon>
        <taxon>Scarabaeidae</taxon>
        <taxon>Rutelinae</taxon>
        <taxon>Popillia</taxon>
    </lineage>
</organism>
<comment type="caution">
    <text evidence="2">The sequence shown here is derived from an EMBL/GenBank/DDBJ whole genome shotgun (WGS) entry which is preliminary data.</text>
</comment>
<dbReference type="Proteomes" id="UP001458880">
    <property type="component" value="Unassembled WGS sequence"/>
</dbReference>
<proteinExistence type="predicted"/>
<dbReference type="AlphaFoldDB" id="A0AAW1K3F5"/>
<protein>
    <submittedName>
        <fullName evidence="2">Uncharacterized protein</fullName>
    </submittedName>
</protein>
<reference evidence="2 3" key="1">
    <citation type="journal article" date="2024" name="BMC Genomics">
        <title>De novo assembly and annotation of Popillia japonica's genome with initial clues to its potential as an invasive pest.</title>
        <authorList>
            <person name="Cucini C."/>
            <person name="Boschi S."/>
            <person name="Funari R."/>
            <person name="Cardaioli E."/>
            <person name="Iannotti N."/>
            <person name="Marturano G."/>
            <person name="Paoli F."/>
            <person name="Bruttini M."/>
            <person name="Carapelli A."/>
            <person name="Frati F."/>
            <person name="Nardi F."/>
        </authorList>
    </citation>
    <scope>NUCLEOTIDE SEQUENCE [LARGE SCALE GENOMIC DNA]</scope>
    <source>
        <strain evidence="2">DMR45628</strain>
    </source>
</reference>
<feature type="region of interest" description="Disordered" evidence="1">
    <location>
        <begin position="42"/>
        <end position="85"/>
    </location>
</feature>
<evidence type="ECO:0000313" key="3">
    <source>
        <dbReference type="Proteomes" id="UP001458880"/>
    </source>
</evidence>